<dbReference type="GO" id="GO:0016787">
    <property type="term" value="F:hydrolase activity"/>
    <property type="evidence" value="ECO:0007669"/>
    <property type="project" value="UniProtKB-KW"/>
</dbReference>
<protein>
    <recommendedName>
        <fullName evidence="3">AB hydrolase-1 domain-containing protein</fullName>
    </recommendedName>
</protein>
<dbReference type="Proteomes" id="UP000034112">
    <property type="component" value="Unassembled WGS sequence"/>
</dbReference>
<reference evidence="5" key="1">
    <citation type="journal article" date="2015" name="Genome Announc.">
        <title>Draft whole-genome sequence of the biocontrol agent Trichoderma harzianum T6776.</title>
        <authorList>
            <person name="Baroncelli R."/>
            <person name="Piaggeschi G."/>
            <person name="Fiorini L."/>
            <person name="Bertolini E."/>
            <person name="Zapparata A."/>
            <person name="Pe M.E."/>
            <person name="Sarrocco S."/>
            <person name="Vannacci G."/>
        </authorList>
    </citation>
    <scope>NUCLEOTIDE SEQUENCE [LARGE SCALE GENOMIC DNA]</scope>
    <source>
        <strain evidence="5">T6776</strain>
    </source>
</reference>
<dbReference type="SUPFAM" id="SSF53474">
    <property type="entry name" value="alpha/beta-Hydrolases"/>
    <property type="match status" value="1"/>
</dbReference>
<dbReference type="InterPro" id="IPR029058">
    <property type="entry name" value="AB_hydrolase_fold"/>
</dbReference>
<accession>A0A0G0A681</accession>
<dbReference type="InterPro" id="IPR000639">
    <property type="entry name" value="Epox_hydrolase-like"/>
</dbReference>
<evidence type="ECO:0000256" key="1">
    <source>
        <dbReference type="ARBA" id="ARBA00022801"/>
    </source>
</evidence>
<dbReference type="Gene3D" id="3.40.50.1820">
    <property type="entry name" value="alpha/beta hydrolase"/>
    <property type="match status" value="1"/>
</dbReference>
<dbReference type="OrthoDB" id="408373at2759"/>
<gene>
    <name evidence="4" type="ORF">THAR02_00188</name>
</gene>
<dbReference type="EMBL" id="JOKZ01000003">
    <property type="protein sequence ID" value="KKP07652.1"/>
    <property type="molecule type" value="Genomic_DNA"/>
</dbReference>
<sequence length="348" mass="39109">MRPRKYSKMDTSKLKPNDPRVKWETKQVRGKTYSYILGEPEGAKVDTIFLVHGWPDLAFGWRHQIPYLMSLGYQVVAPNMIGYAGTDAPQDPKQYSFKSVSDDVAELARQFVGEDGQIVLGGHDWGGALVWRTAYYYPKLIKAVFSICTPLLPLSKEYIPLEAIIAAGRLQNFKYQLQLGGPDVEAQVTGKDKLRQFFKAVFLGQTPDGEYGMTMEHGVIFELLDKVQQPRLLDADELDFYVEQYSLQKAPELRGPLNWYRTREINANEEIALGEEARPNTFEQPALFIGATHDDALPPAMSQGMDAAFADLTRAEVDATHWALTQAGPVVNEHIGKWLTKVNSAPKL</sequence>
<dbReference type="OMA" id="YQIPMLV"/>
<dbReference type="Pfam" id="PF00561">
    <property type="entry name" value="Abhydrolase_1"/>
    <property type="match status" value="1"/>
</dbReference>
<evidence type="ECO:0000256" key="2">
    <source>
        <dbReference type="ARBA" id="ARBA00038334"/>
    </source>
</evidence>
<evidence type="ECO:0000259" key="3">
    <source>
        <dbReference type="Pfam" id="PF00561"/>
    </source>
</evidence>
<comment type="caution">
    <text evidence="4">The sequence shown here is derived from an EMBL/GenBank/DDBJ whole genome shotgun (WGS) entry which is preliminary data.</text>
</comment>
<comment type="similarity">
    <text evidence="2">Belongs to the AB hydrolase superfamily. Epoxide hydrolase family.</text>
</comment>
<dbReference type="PRINTS" id="PR00412">
    <property type="entry name" value="EPOXHYDRLASE"/>
</dbReference>
<organism evidence="4 5">
    <name type="scientific">Trichoderma harzianum</name>
    <name type="common">Hypocrea lixii</name>
    <dbReference type="NCBI Taxonomy" id="5544"/>
    <lineage>
        <taxon>Eukaryota</taxon>
        <taxon>Fungi</taxon>
        <taxon>Dikarya</taxon>
        <taxon>Ascomycota</taxon>
        <taxon>Pezizomycotina</taxon>
        <taxon>Sordariomycetes</taxon>
        <taxon>Hypocreomycetidae</taxon>
        <taxon>Hypocreales</taxon>
        <taxon>Hypocreaceae</taxon>
        <taxon>Trichoderma</taxon>
    </lineage>
</organism>
<evidence type="ECO:0000313" key="4">
    <source>
        <dbReference type="EMBL" id="KKP07652.1"/>
    </source>
</evidence>
<dbReference type="AlphaFoldDB" id="A0A0G0A681"/>
<keyword evidence="1" id="KW-0378">Hydrolase</keyword>
<dbReference type="InterPro" id="IPR000073">
    <property type="entry name" value="AB_hydrolase_1"/>
</dbReference>
<proteinExistence type="inferred from homology"/>
<name>A0A0G0A681_TRIHA</name>
<evidence type="ECO:0000313" key="5">
    <source>
        <dbReference type="Proteomes" id="UP000034112"/>
    </source>
</evidence>
<feature type="domain" description="AB hydrolase-1" evidence="3">
    <location>
        <begin position="47"/>
        <end position="324"/>
    </location>
</feature>
<dbReference type="PANTHER" id="PTHR43329">
    <property type="entry name" value="EPOXIDE HYDROLASE"/>
    <property type="match status" value="1"/>
</dbReference>